<accession>A0A834H113</accession>
<reference evidence="2" key="1">
    <citation type="submission" date="2019-11" db="EMBL/GenBank/DDBJ databases">
        <authorList>
            <person name="Liu Y."/>
            <person name="Hou J."/>
            <person name="Li T.-Q."/>
            <person name="Guan C.-H."/>
            <person name="Wu X."/>
            <person name="Wu H.-Z."/>
            <person name="Ling F."/>
            <person name="Zhang R."/>
            <person name="Shi X.-G."/>
            <person name="Ren J.-P."/>
            <person name="Chen E.-F."/>
            <person name="Sun J.-M."/>
        </authorList>
    </citation>
    <scope>NUCLEOTIDE SEQUENCE</scope>
    <source>
        <strain evidence="2">Adult_tree_wgs_1</strain>
        <tissue evidence="2">Leaves</tissue>
    </source>
</reference>
<evidence type="ECO:0000313" key="2">
    <source>
        <dbReference type="EMBL" id="KAF7139472.1"/>
    </source>
</evidence>
<protein>
    <submittedName>
        <fullName evidence="2">Uncharacterized protein</fullName>
    </submittedName>
</protein>
<name>A0A834H113_RHOSS</name>
<proteinExistence type="predicted"/>
<dbReference type="AlphaFoldDB" id="A0A834H113"/>
<gene>
    <name evidence="2" type="ORF">RHSIM_Rhsim07G0156000</name>
</gene>
<dbReference type="Proteomes" id="UP000626092">
    <property type="component" value="Unassembled WGS sequence"/>
</dbReference>
<organism evidence="2 3">
    <name type="scientific">Rhododendron simsii</name>
    <name type="common">Sims's rhododendron</name>
    <dbReference type="NCBI Taxonomy" id="118357"/>
    <lineage>
        <taxon>Eukaryota</taxon>
        <taxon>Viridiplantae</taxon>
        <taxon>Streptophyta</taxon>
        <taxon>Embryophyta</taxon>
        <taxon>Tracheophyta</taxon>
        <taxon>Spermatophyta</taxon>
        <taxon>Magnoliopsida</taxon>
        <taxon>eudicotyledons</taxon>
        <taxon>Gunneridae</taxon>
        <taxon>Pentapetalae</taxon>
        <taxon>asterids</taxon>
        <taxon>Ericales</taxon>
        <taxon>Ericaceae</taxon>
        <taxon>Ericoideae</taxon>
        <taxon>Rhodoreae</taxon>
        <taxon>Rhododendron</taxon>
    </lineage>
</organism>
<dbReference type="EMBL" id="WJXA01000007">
    <property type="protein sequence ID" value="KAF7139472.1"/>
    <property type="molecule type" value="Genomic_DNA"/>
</dbReference>
<sequence length="171" mass="19452">MLLSKQPLNRTENYNSVETSVNSDGEHSKSLADKEGDYAEASELYSRSLEIREESEGKLKGILGCTKDDVVLIEFEGNIRLLLCRKWMIYHLLLNMLRDGLNVRVRVERLTDSGNIFLSYFVAFACCWVTGMEHGYPYAVRVLKMVMPHSHGYLSMKLSNTAVGLQHCLTK</sequence>
<feature type="region of interest" description="Disordered" evidence="1">
    <location>
        <begin position="13"/>
        <end position="32"/>
    </location>
</feature>
<feature type="compositionally biased region" description="Polar residues" evidence="1">
    <location>
        <begin position="13"/>
        <end position="23"/>
    </location>
</feature>
<dbReference type="OrthoDB" id="1733243at2759"/>
<evidence type="ECO:0000256" key="1">
    <source>
        <dbReference type="SAM" id="MobiDB-lite"/>
    </source>
</evidence>
<comment type="caution">
    <text evidence="2">The sequence shown here is derived from an EMBL/GenBank/DDBJ whole genome shotgun (WGS) entry which is preliminary data.</text>
</comment>
<keyword evidence="3" id="KW-1185">Reference proteome</keyword>
<evidence type="ECO:0000313" key="3">
    <source>
        <dbReference type="Proteomes" id="UP000626092"/>
    </source>
</evidence>